<keyword evidence="3" id="KW-1185">Reference proteome</keyword>
<evidence type="ECO:0000256" key="1">
    <source>
        <dbReference type="SAM" id="MobiDB-lite"/>
    </source>
</evidence>
<reference key="2">
    <citation type="submission" date="2011-10" db="EMBL/GenBank/DDBJ databases">
        <title>The genome and transcriptome sequence of Clonorchis sinensis provide insights into the carcinogenic liver fluke.</title>
        <authorList>
            <person name="Wang X."/>
            <person name="Huang Y."/>
            <person name="Chen W."/>
            <person name="Liu H."/>
            <person name="Guo L."/>
            <person name="Chen Y."/>
            <person name="Luo F."/>
            <person name="Zhou W."/>
            <person name="Sun J."/>
            <person name="Mao Q."/>
            <person name="Liang P."/>
            <person name="Zhou C."/>
            <person name="Tian Y."/>
            <person name="Men J."/>
            <person name="Lv X."/>
            <person name="Huang L."/>
            <person name="Zhou J."/>
            <person name="Hu Y."/>
            <person name="Li R."/>
            <person name="Zhang F."/>
            <person name="Lei H."/>
            <person name="Li X."/>
            <person name="Hu X."/>
            <person name="Liang C."/>
            <person name="Xu J."/>
            <person name="Wu Z."/>
            <person name="Yu X."/>
        </authorList>
    </citation>
    <scope>NUCLEOTIDE SEQUENCE</scope>
    <source>
        <strain>Henan</strain>
    </source>
</reference>
<dbReference type="PANTHER" id="PTHR47331">
    <property type="entry name" value="PHD-TYPE DOMAIN-CONTAINING PROTEIN"/>
    <property type="match status" value="1"/>
</dbReference>
<feature type="compositionally biased region" description="Basic and acidic residues" evidence="1">
    <location>
        <begin position="374"/>
        <end position="390"/>
    </location>
</feature>
<dbReference type="GO" id="GO:0016853">
    <property type="term" value="F:isomerase activity"/>
    <property type="evidence" value="ECO:0007669"/>
    <property type="project" value="UniProtKB-KW"/>
</dbReference>
<dbReference type="EMBL" id="DF142883">
    <property type="protein sequence ID" value="GAA48333.1"/>
    <property type="molecule type" value="Genomic_DNA"/>
</dbReference>
<keyword evidence="2" id="KW-0413">Isomerase</keyword>
<dbReference type="SUPFAM" id="SSF57756">
    <property type="entry name" value="Retrovirus zinc finger-like domains"/>
    <property type="match status" value="1"/>
</dbReference>
<reference evidence="2" key="1">
    <citation type="journal article" date="2011" name="Genome Biol.">
        <title>The draft genome of the carcinogenic human liver fluke Clonorchis sinensis.</title>
        <authorList>
            <person name="Wang X."/>
            <person name="Chen W."/>
            <person name="Huang Y."/>
            <person name="Sun J."/>
            <person name="Men J."/>
            <person name="Liu H."/>
            <person name="Luo F."/>
            <person name="Guo L."/>
            <person name="Lv X."/>
            <person name="Deng C."/>
            <person name="Zhou C."/>
            <person name="Fan Y."/>
            <person name="Li X."/>
            <person name="Huang L."/>
            <person name="Hu Y."/>
            <person name="Liang C."/>
            <person name="Hu X."/>
            <person name="Xu J."/>
            <person name="Yu X."/>
        </authorList>
    </citation>
    <scope>NUCLEOTIDE SEQUENCE [LARGE SCALE GENOMIC DNA]</scope>
    <source>
        <strain evidence="2">Henan</strain>
    </source>
</reference>
<dbReference type="GO" id="GO:0008270">
    <property type="term" value="F:zinc ion binding"/>
    <property type="evidence" value="ECO:0007669"/>
    <property type="project" value="InterPro"/>
</dbReference>
<dbReference type="AlphaFoldDB" id="G7Y5U7"/>
<sequence length="522" mass="58993">MADRLFDDSNKLMYLLHYCRGEAKEAIEHCVFLPGKAGYQKAMDILRTQFCRPHDISQSFMNELLVGAPIAPGDVDALRRLIRKMVNCDLALKQMHYTADLNCSTNLKRIVERLPRHLQQRWAEAADDILRSGSEPEFDHLVSFLDRSASIASNCYGIIASPGRYGNQVDKVGLERPPRKARINVVATKASMACPHCSQTHSLSECEVFRTLSQVEKLSRLKGLKLCFNCLEPNHRAFECRVPTRCDISNCNQRHHRLLHSRQRVVNEATKGANVNSTVVEGPRATLATRVEVSSVNGPDIKDTMAVSFAIQSLHDGYVVDVDCAYTIESLLIAKASIPDELLLRPKRISVNCLSTEPSVEDHILTMFESDFNESERQPINEKKHTDPRSLGEGLDPVYQSANPRFYVKNNLDILWMTFSFVSVKAGERTSIEDRVHSYENPLALPSKQMANITLTQFIRKTNRSSGYLMKNYLNCPSSNKQLFNSASGNVCLRMNQRISDTRALWVYTYESDFEKPKAVNA</sequence>
<organism evidence="2 3">
    <name type="scientific">Clonorchis sinensis</name>
    <name type="common">Chinese liver fluke</name>
    <dbReference type="NCBI Taxonomy" id="79923"/>
    <lineage>
        <taxon>Eukaryota</taxon>
        <taxon>Metazoa</taxon>
        <taxon>Spiralia</taxon>
        <taxon>Lophotrochozoa</taxon>
        <taxon>Platyhelminthes</taxon>
        <taxon>Trematoda</taxon>
        <taxon>Digenea</taxon>
        <taxon>Opisthorchiida</taxon>
        <taxon>Opisthorchiata</taxon>
        <taxon>Opisthorchiidae</taxon>
        <taxon>Clonorchis</taxon>
    </lineage>
</organism>
<dbReference type="Pfam" id="PF03564">
    <property type="entry name" value="DUF1759"/>
    <property type="match status" value="1"/>
</dbReference>
<dbReference type="GO" id="GO:0003676">
    <property type="term" value="F:nucleic acid binding"/>
    <property type="evidence" value="ECO:0007669"/>
    <property type="project" value="InterPro"/>
</dbReference>
<evidence type="ECO:0000313" key="3">
    <source>
        <dbReference type="Proteomes" id="UP000008909"/>
    </source>
</evidence>
<dbReference type="PANTHER" id="PTHR47331:SF1">
    <property type="entry name" value="GAG-LIKE PROTEIN"/>
    <property type="match status" value="1"/>
</dbReference>
<gene>
    <name evidence="2" type="ORF">CLF_101479</name>
</gene>
<accession>G7Y5U7</accession>
<name>G7Y5U7_CLOSI</name>
<feature type="region of interest" description="Disordered" evidence="1">
    <location>
        <begin position="373"/>
        <end position="394"/>
    </location>
</feature>
<evidence type="ECO:0000313" key="2">
    <source>
        <dbReference type="EMBL" id="GAA48333.1"/>
    </source>
</evidence>
<protein>
    <submittedName>
        <fullName evidence="2">Protein disulfide-isomerase</fullName>
    </submittedName>
</protein>
<dbReference type="InterPro" id="IPR036875">
    <property type="entry name" value="Znf_CCHC_sf"/>
</dbReference>
<dbReference type="InterPro" id="IPR005312">
    <property type="entry name" value="DUF1759"/>
</dbReference>
<proteinExistence type="predicted"/>
<dbReference type="Proteomes" id="UP000008909">
    <property type="component" value="Unassembled WGS sequence"/>
</dbReference>